<evidence type="ECO:0000256" key="5">
    <source>
        <dbReference type="ARBA" id="ARBA00022917"/>
    </source>
</evidence>
<protein>
    <recommendedName>
        <fullName evidence="1 9">Isoleucine--tRNA ligase</fullName>
        <ecNumber evidence="1 9">6.1.1.5</ecNumber>
    </recommendedName>
</protein>
<comment type="caution">
    <text evidence="12">The sequence shown here is derived from an EMBL/GenBank/DDBJ whole genome shotgun (WGS) entry which is preliminary data.</text>
</comment>
<keyword evidence="4" id="KW-0067">ATP-binding</keyword>
<keyword evidence="5" id="KW-0648">Protein biosynthesis</keyword>
<dbReference type="InterPro" id="IPR023586">
    <property type="entry name" value="Ile-tRNA-ligase_type2"/>
</dbReference>
<dbReference type="PANTHER" id="PTHR42780:SF1">
    <property type="entry name" value="ISOLEUCINE--TRNA LIGASE, CYTOPLASMIC"/>
    <property type="match status" value="1"/>
</dbReference>
<sequence length="959" mass="112058">MFKRATPKIDFPKLENEIIKYWRKKGIVERYLSKNKTSKKKFKFVDGPITANNPMGVHHAWGRTYKDLWQRFFNMKGFDQRFQNGFDEQGLWVEVEVEKDLNLKTKKDIENLVPGNVFESIAKFVNLCKERVEKFSDVQTEQSRRLGYFMDWDNSYHTSSDENNYAIWHYLKTVHDKRWLYKGRDSVPWCPRCGTAISQHEILTEEYQEITHKALFVKYPIVGRKNEFLLVWTTTPWTLPGNVMVAINPEEKYVTIYGHGEEKLWVMKSRVNIFDDVRKPPEPLDGKKGKELIGWKYVGPFDQLERVKKAKAEKEFHKIIAASDLVTAEEGTGLVHIAPGAGEEDFKLSQEQKFPVIELIDEEATYLDGLGEFSGQNAKKHPELIIDYLKDKDFLFAEENYKHRYPTCWRCKTELVWRVVDEWYINMDGKDNKTNKTYREMMKDVIKDINWIPKWGYDRELDWLNNMHDWLISKKRYWGLALPIWECHKCGNFEVIGSKEELKEKATVGWDKFDGNSPHRPWVDQIKIKCSKCSETISRIPDVGNPWLDAGIVPFSTLNYFEDKDYWKEWFPADFITESFPGQFKNWFYSLIAMSTALESKAPFKTLLGHGQVRDEKGEEMHKSAGNAIWFDDAAEKMGVDVMRWIYATTNPENNVNFGYHVADEVRRRFFLILWNVYVFFVTYANIDKWQTSKTETADLLDPLDRWVISQLNILIGTVTKKLERFDAVGAARDVERFVLDLSTWYVRGIRNRVSPSAEDKKQKETTYQILYTCLTVLSKLMAPFTPFITEEIYTNLTGEPSVHLTDYPLVDEKVIDKNLSKSMADVRSLVEVGHSLRKEQGVKLRQPLSSFTYGKNYKKLPGQLEDILAKELNVKSVVFDKAKSASFDYKITRELEAEGQARDLIRQIQEKRKEVGISFNSLVTVYAPTWPSEHTNLIKKETLARNLVRGKELSIKES</sequence>
<evidence type="ECO:0000256" key="1">
    <source>
        <dbReference type="ARBA" id="ARBA00013165"/>
    </source>
</evidence>
<evidence type="ECO:0000313" key="13">
    <source>
        <dbReference type="Proteomes" id="UP000179279"/>
    </source>
</evidence>
<dbReference type="InterPro" id="IPR002300">
    <property type="entry name" value="aa-tRNA-synth_Ia"/>
</dbReference>
<evidence type="ECO:0000256" key="3">
    <source>
        <dbReference type="ARBA" id="ARBA00022741"/>
    </source>
</evidence>
<dbReference type="GO" id="GO:0000049">
    <property type="term" value="F:tRNA binding"/>
    <property type="evidence" value="ECO:0007669"/>
    <property type="project" value="InterPro"/>
</dbReference>
<dbReference type="InterPro" id="IPR009080">
    <property type="entry name" value="tRNAsynth_Ia_anticodon-bd"/>
</dbReference>
<dbReference type="GO" id="GO:0002161">
    <property type="term" value="F:aminoacyl-tRNA deacylase activity"/>
    <property type="evidence" value="ECO:0007669"/>
    <property type="project" value="InterPro"/>
</dbReference>
<dbReference type="InterPro" id="IPR033709">
    <property type="entry name" value="Anticodon_Ile_ABEc"/>
</dbReference>
<name>A0A1G1WXU3_9BACT</name>
<evidence type="ECO:0000313" key="12">
    <source>
        <dbReference type="EMBL" id="OGY32586.1"/>
    </source>
</evidence>
<dbReference type="PRINTS" id="PR00984">
    <property type="entry name" value="TRNASYNTHILE"/>
</dbReference>
<organism evidence="12 13">
    <name type="scientific">Candidatus Woykebacteria bacterium RIFCSPLOWO2_01_FULL_41_12</name>
    <dbReference type="NCBI Taxonomy" id="1802604"/>
    <lineage>
        <taxon>Bacteria</taxon>
        <taxon>Candidatus Woykeibacteriota</taxon>
    </lineage>
</organism>
<dbReference type="GO" id="GO:0005737">
    <property type="term" value="C:cytoplasm"/>
    <property type="evidence" value="ECO:0007669"/>
    <property type="project" value="UniProtKB-UniRule"/>
</dbReference>
<accession>A0A1G1WXU3</accession>
<evidence type="ECO:0000259" key="10">
    <source>
        <dbReference type="Pfam" id="PF00133"/>
    </source>
</evidence>
<reference evidence="12 13" key="1">
    <citation type="journal article" date="2016" name="Nat. Commun.">
        <title>Thousands of microbial genomes shed light on interconnected biogeochemical processes in an aquifer system.</title>
        <authorList>
            <person name="Anantharaman K."/>
            <person name="Brown C.T."/>
            <person name="Hug L.A."/>
            <person name="Sharon I."/>
            <person name="Castelle C.J."/>
            <person name="Probst A.J."/>
            <person name="Thomas B.C."/>
            <person name="Singh A."/>
            <person name="Wilkins M.J."/>
            <person name="Karaoz U."/>
            <person name="Brodie E.L."/>
            <person name="Williams K.H."/>
            <person name="Hubbard S.S."/>
            <person name="Banfield J.F."/>
        </authorList>
    </citation>
    <scope>NUCLEOTIDE SEQUENCE [LARGE SCALE GENOMIC DNA]</scope>
</reference>
<dbReference type="Pfam" id="PF08264">
    <property type="entry name" value="Anticodon_1"/>
    <property type="match status" value="1"/>
</dbReference>
<dbReference type="GO" id="GO:0005524">
    <property type="term" value="F:ATP binding"/>
    <property type="evidence" value="ECO:0007669"/>
    <property type="project" value="UniProtKB-KW"/>
</dbReference>
<dbReference type="Pfam" id="PF19302">
    <property type="entry name" value="DUF5915"/>
    <property type="match status" value="1"/>
</dbReference>
<dbReference type="InterPro" id="IPR014729">
    <property type="entry name" value="Rossmann-like_a/b/a_fold"/>
</dbReference>
<dbReference type="InterPro" id="IPR009008">
    <property type="entry name" value="Val/Leu/Ile-tRNA-synth_edit"/>
</dbReference>
<dbReference type="InterPro" id="IPR013155">
    <property type="entry name" value="M/V/L/I-tRNA-synth_anticd-bd"/>
</dbReference>
<dbReference type="SUPFAM" id="SSF47323">
    <property type="entry name" value="Anticodon-binding domain of a subclass of class I aminoacyl-tRNA synthetases"/>
    <property type="match status" value="1"/>
</dbReference>
<dbReference type="Proteomes" id="UP000179279">
    <property type="component" value="Unassembled WGS sequence"/>
</dbReference>
<dbReference type="Gene3D" id="3.40.50.620">
    <property type="entry name" value="HUPs"/>
    <property type="match status" value="2"/>
</dbReference>
<comment type="catalytic activity">
    <reaction evidence="8">
        <text>tRNA(Ile) + L-isoleucine + ATP = L-isoleucyl-tRNA(Ile) + AMP + diphosphate</text>
        <dbReference type="Rhea" id="RHEA:11060"/>
        <dbReference type="Rhea" id="RHEA-COMP:9666"/>
        <dbReference type="Rhea" id="RHEA-COMP:9695"/>
        <dbReference type="ChEBI" id="CHEBI:30616"/>
        <dbReference type="ChEBI" id="CHEBI:33019"/>
        <dbReference type="ChEBI" id="CHEBI:58045"/>
        <dbReference type="ChEBI" id="CHEBI:78442"/>
        <dbReference type="ChEBI" id="CHEBI:78528"/>
        <dbReference type="ChEBI" id="CHEBI:456215"/>
        <dbReference type="EC" id="6.1.1.5"/>
    </reaction>
</comment>
<evidence type="ECO:0000256" key="6">
    <source>
        <dbReference type="ARBA" id="ARBA00023146"/>
    </source>
</evidence>
<evidence type="ECO:0000259" key="11">
    <source>
        <dbReference type="Pfam" id="PF08264"/>
    </source>
</evidence>
<keyword evidence="6" id="KW-0030">Aminoacyl-tRNA synthetase</keyword>
<evidence type="ECO:0000256" key="8">
    <source>
        <dbReference type="ARBA" id="ARBA00048359"/>
    </source>
</evidence>
<dbReference type="AlphaFoldDB" id="A0A1G1WXU3"/>
<evidence type="ECO:0000256" key="9">
    <source>
        <dbReference type="NCBIfam" id="TIGR00392"/>
    </source>
</evidence>
<comment type="function">
    <text evidence="7">Catalyzes the attachment of isoleucine to tRNA(Ile). As IleRS can inadvertently accommodate and process structurally similar amino acids such as valine, to avoid such errors it has two additional distinct tRNA(Ile)-dependent editing activities. One activity is designated as 'pretransfer' editing and involves the hydrolysis of activated Val-AMP. The other activity is designated 'posttransfer' editing and involves deacylation of mischarged Val-tRNA(Ile).</text>
</comment>
<evidence type="ECO:0000256" key="2">
    <source>
        <dbReference type="ARBA" id="ARBA00022598"/>
    </source>
</evidence>
<keyword evidence="2 12" id="KW-0436">Ligase</keyword>
<dbReference type="EC" id="6.1.1.5" evidence="1 9"/>
<dbReference type="InterPro" id="IPR002301">
    <property type="entry name" value="Ile-tRNA-ligase"/>
</dbReference>
<dbReference type="PANTHER" id="PTHR42780">
    <property type="entry name" value="SOLEUCYL-TRNA SYNTHETASE"/>
    <property type="match status" value="1"/>
</dbReference>
<dbReference type="SUPFAM" id="SSF50677">
    <property type="entry name" value="ValRS/IleRS/LeuRS editing domain"/>
    <property type="match status" value="1"/>
</dbReference>
<proteinExistence type="predicted"/>
<dbReference type="NCBIfam" id="TIGR00392">
    <property type="entry name" value="ileS"/>
    <property type="match status" value="1"/>
</dbReference>
<dbReference type="EMBL" id="MHDA01000014">
    <property type="protein sequence ID" value="OGY32586.1"/>
    <property type="molecule type" value="Genomic_DNA"/>
</dbReference>
<dbReference type="GO" id="GO:0006428">
    <property type="term" value="P:isoleucyl-tRNA aminoacylation"/>
    <property type="evidence" value="ECO:0007669"/>
    <property type="project" value="UniProtKB-UniRule"/>
</dbReference>
<dbReference type="Pfam" id="PF00133">
    <property type="entry name" value="tRNA-synt_1"/>
    <property type="match status" value="1"/>
</dbReference>
<evidence type="ECO:0000256" key="7">
    <source>
        <dbReference type="ARBA" id="ARBA00025217"/>
    </source>
</evidence>
<feature type="domain" description="Methionyl/Valyl/Leucyl/Isoleucyl-tRNA synthetase anticodon-binding" evidence="11">
    <location>
        <begin position="705"/>
        <end position="850"/>
    </location>
</feature>
<keyword evidence="3" id="KW-0547">Nucleotide-binding</keyword>
<evidence type="ECO:0000256" key="4">
    <source>
        <dbReference type="ARBA" id="ARBA00022840"/>
    </source>
</evidence>
<feature type="domain" description="Aminoacyl-tRNA synthetase class Ia" evidence="10">
    <location>
        <begin position="18"/>
        <end position="658"/>
    </location>
</feature>
<dbReference type="Gene3D" id="1.10.730.10">
    <property type="entry name" value="Isoleucyl-tRNA Synthetase, Domain 1"/>
    <property type="match status" value="1"/>
</dbReference>
<dbReference type="CDD" id="cd07961">
    <property type="entry name" value="Anticodon_Ia_Ile_ABEc"/>
    <property type="match status" value="1"/>
</dbReference>
<dbReference type="GO" id="GO:0004822">
    <property type="term" value="F:isoleucine-tRNA ligase activity"/>
    <property type="evidence" value="ECO:0007669"/>
    <property type="project" value="UniProtKB-UniRule"/>
</dbReference>
<gene>
    <name evidence="12" type="ORF">A3A57_01335</name>
</gene>
<dbReference type="SUPFAM" id="SSF52374">
    <property type="entry name" value="Nucleotidylyl transferase"/>
    <property type="match status" value="1"/>
</dbReference>